<evidence type="ECO:0000313" key="1">
    <source>
        <dbReference type="EMBL" id="GIG81432.1"/>
    </source>
</evidence>
<sequence>MRVFVETDAGTTGEVRLVEAISGAQLGSTLSGPAADNCESLEASVLGDYLTLVVNDVHVRRMAPAWGTTAIRMGVAFAEGIQS</sequence>
<dbReference type="Proteomes" id="UP000630097">
    <property type="component" value="Unassembled WGS sequence"/>
</dbReference>
<dbReference type="AlphaFoldDB" id="A0A8J3V6Z6"/>
<accession>A0A8J3V6Z6</accession>
<name>A0A8J3V6Z6_9ACTN</name>
<protein>
    <submittedName>
        <fullName evidence="1">Uncharacterized protein</fullName>
    </submittedName>
</protein>
<reference evidence="1 2" key="1">
    <citation type="submission" date="2021-01" db="EMBL/GenBank/DDBJ databases">
        <title>Whole genome shotgun sequence of Planotetraspora kaengkrachanensis NBRC 104272.</title>
        <authorList>
            <person name="Komaki H."/>
            <person name="Tamura T."/>
        </authorList>
    </citation>
    <scope>NUCLEOTIDE SEQUENCE [LARGE SCALE GENOMIC DNA]</scope>
    <source>
        <strain evidence="1 2">NBRC 104272</strain>
    </source>
</reference>
<gene>
    <name evidence="1" type="ORF">Pka01_45590</name>
</gene>
<dbReference type="RefSeq" id="WP_203884807.1">
    <property type="nucleotide sequence ID" value="NZ_BAABHH010000004.1"/>
</dbReference>
<keyword evidence="2" id="KW-1185">Reference proteome</keyword>
<evidence type="ECO:0000313" key="2">
    <source>
        <dbReference type="Proteomes" id="UP000630097"/>
    </source>
</evidence>
<organism evidence="1 2">
    <name type="scientific">Planotetraspora kaengkrachanensis</name>
    <dbReference type="NCBI Taxonomy" id="575193"/>
    <lineage>
        <taxon>Bacteria</taxon>
        <taxon>Bacillati</taxon>
        <taxon>Actinomycetota</taxon>
        <taxon>Actinomycetes</taxon>
        <taxon>Streptosporangiales</taxon>
        <taxon>Streptosporangiaceae</taxon>
        <taxon>Planotetraspora</taxon>
    </lineage>
</organism>
<comment type="caution">
    <text evidence="1">The sequence shown here is derived from an EMBL/GenBank/DDBJ whole genome shotgun (WGS) entry which is preliminary data.</text>
</comment>
<dbReference type="EMBL" id="BONV01000020">
    <property type="protein sequence ID" value="GIG81432.1"/>
    <property type="molecule type" value="Genomic_DNA"/>
</dbReference>
<proteinExistence type="predicted"/>